<dbReference type="Gene3D" id="3.40.50.2300">
    <property type="match status" value="1"/>
</dbReference>
<evidence type="ECO:0000259" key="14">
    <source>
        <dbReference type="PROSITE" id="PS50110"/>
    </source>
</evidence>
<dbReference type="FunFam" id="3.40.50.2300:FF:000001">
    <property type="entry name" value="DNA-binding response regulator PhoB"/>
    <property type="match status" value="1"/>
</dbReference>
<dbReference type="InterPro" id="IPR001867">
    <property type="entry name" value="OmpR/PhoB-type_DNA-bd"/>
</dbReference>
<feature type="domain" description="OmpR/PhoB-type" evidence="15">
    <location>
        <begin position="123"/>
        <end position="221"/>
    </location>
</feature>
<dbReference type="InterPro" id="IPR039420">
    <property type="entry name" value="WalR-like"/>
</dbReference>
<dbReference type="PROSITE" id="PS51755">
    <property type="entry name" value="OMPR_PHOB"/>
    <property type="match status" value="1"/>
</dbReference>
<keyword evidence="9" id="KW-0804">Transcription</keyword>
<evidence type="ECO:0000313" key="16">
    <source>
        <dbReference type="EMBL" id="NMO94636.1"/>
    </source>
</evidence>
<comment type="subcellular location">
    <subcellularLocation>
        <location evidence="1">Cytoplasm</location>
    </subcellularLocation>
</comment>
<keyword evidence="2" id="KW-0963">Cytoplasm</keyword>
<evidence type="ECO:0000256" key="4">
    <source>
        <dbReference type="ARBA" id="ARBA00023012"/>
    </source>
</evidence>
<dbReference type="GO" id="GO:0005829">
    <property type="term" value="C:cytosol"/>
    <property type="evidence" value="ECO:0007669"/>
    <property type="project" value="TreeGrafter"/>
</dbReference>
<evidence type="ECO:0000256" key="5">
    <source>
        <dbReference type="ARBA" id="ARBA00023015"/>
    </source>
</evidence>
<gene>
    <name evidence="16" type="ORF">HII30_02385</name>
</gene>
<keyword evidence="7 13" id="KW-0238">DNA-binding</keyword>
<dbReference type="InterPro" id="IPR011006">
    <property type="entry name" value="CheY-like_superfamily"/>
</dbReference>
<dbReference type="RefSeq" id="WP_169503342.1">
    <property type="nucleotide sequence ID" value="NZ_JABBPN010000002.1"/>
</dbReference>
<dbReference type="GO" id="GO:0000976">
    <property type="term" value="F:transcription cis-regulatory region binding"/>
    <property type="evidence" value="ECO:0007669"/>
    <property type="project" value="TreeGrafter"/>
</dbReference>
<proteinExistence type="predicted"/>
<keyword evidence="8" id="KW-0010">Activator</keyword>
<evidence type="ECO:0000256" key="10">
    <source>
        <dbReference type="ARBA" id="ARBA00037471"/>
    </source>
</evidence>
<evidence type="ECO:0000256" key="7">
    <source>
        <dbReference type="ARBA" id="ARBA00023125"/>
    </source>
</evidence>
<organism evidence="16 17">
    <name type="scientific">Paenibacillus lemnae</name>
    <dbReference type="NCBI Taxonomy" id="1330551"/>
    <lineage>
        <taxon>Bacteria</taxon>
        <taxon>Bacillati</taxon>
        <taxon>Bacillota</taxon>
        <taxon>Bacilli</taxon>
        <taxon>Bacillales</taxon>
        <taxon>Paenibacillaceae</taxon>
        <taxon>Paenibacillus</taxon>
    </lineage>
</organism>
<comment type="function">
    <text evidence="10">Member of the two-component regulatory system HssS/HssR involved in intracellular heme homeostasis and tempering of staphylococcal virulence. Phosphorylated HssR binds to a direct repeat sequence within hrtAB promoter and activates the expression of hrtAB, an efflux pump, in response to extracellular heme, hemin, hemoglobin or blood.</text>
</comment>
<evidence type="ECO:0000256" key="8">
    <source>
        <dbReference type="ARBA" id="ARBA00023159"/>
    </source>
</evidence>
<keyword evidence="3 12" id="KW-0597">Phosphoprotein</keyword>
<protein>
    <recommendedName>
        <fullName evidence="11">Heme response regulator HssR</fullName>
    </recommendedName>
</protein>
<keyword evidence="5" id="KW-0805">Transcription regulation</keyword>
<name>A0A848M246_PAELE</name>
<accession>A0A848M246</accession>
<comment type="caution">
    <text evidence="16">The sequence shown here is derived from an EMBL/GenBank/DDBJ whole genome shotgun (WGS) entry which is preliminary data.</text>
</comment>
<dbReference type="SMART" id="SM00448">
    <property type="entry name" value="REC"/>
    <property type="match status" value="1"/>
</dbReference>
<dbReference type="InterPro" id="IPR036388">
    <property type="entry name" value="WH-like_DNA-bd_sf"/>
</dbReference>
<keyword evidence="17" id="KW-1185">Reference proteome</keyword>
<dbReference type="PANTHER" id="PTHR48111:SF49">
    <property type="entry name" value="HEME RESPONSE REGULATOR HSSR"/>
    <property type="match status" value="1"/>
</dbReference>
<evidence type="ECO:0000256" key="6">
    <source>
        <dbReference type="ARBA" id="ARBA00023026"/>
    </source>
</evidence>
<evidence type="ECO:0000256" key="3">
    <source>
        <dbReference type="ARBA" id="ARBA00022553"/>
    </source>
</evidence>
<dbReference type="CDD" id="cd17574">
    <property type="entry name" value="REC_OmpR"/>
    <property type="match status" value="1"/>
</dbReference>
<keyword evidence="6" id="KW-0843">Virulence</keyword>
<dbReference type="GO" id="GO:0000156">
    <property type="term" value="F:phosphorelay response regulator activity"/>
    <property type="evidence" value="ECO:0007669"/>
    <property type="project" value="TreeGrafter"/>
</dbReference>
<dbReference type="PANTHER" id="PTHR48111">
    <property type="entry name" value="REGULATOR OF RPOS"/>
    <property type="match status" value="1"/>
</dbReference>
<dbReference type="SUPFAM" id="SSF52172">
    <property type="entry name" value="CheY-like"/>
    <property type="match status" value="1"/>
</dbReference>
<evidence type="ECO:0000256" key="11">
    <source>
        <dbReference type="ARBA" id="ARBA00039976"/>
    </source>
</evidence>
<feature type="modified residue" description="4-aspartylphosphate" evidence="12">
    <location>
        <position position="51"/>
    </location>
</feature>
<dbReference type="AlphaFoldDB" id="A0A848M246"/>
<dbReference type="GO" id="GO:0006355">
    <property type="term" value="P:regulation of DNA-templated transcription"/>
    <property type="evidence" value="ECO:0007669"/>
    <property type="project" value="InterPro"/>
</dbReference>
<dbReference type="Pfam" id="PF00072">
    <property type="entry name" value="Response_reg"/>
    <property type="match status" value="1"/>
</dbReference>
<evidence type="ECO:0000256" key="1">
    <source>
        <dbReference type="ARBA" id="ARBA00004496"/>
    </source>
</evidence>
<dbReference type="GO" id="GO:0032993">
    <property type="term" value="C:protein-DNA complex"/>
    <property type="evidence" value="ECO:0007669"/>
    <property type="project" value="TreeGrafter"/>
</dbReference>
<evidence type="ECO:0000256" key="9">
    <source>
        <dbReference type="ARBA" id="ARBA00023163"/>
    </source>
</evidence>
<keyword evidence="4" id="KW-0902">Two-component regulatory system</keyword>
<feature type="domain" description="Response regulatory" evidence="14">
    <location>
        <begin position="2"/>
        <end position="115"/>
    </location>
</feature>
<dbReference type="PROSITE" id="PS50110">
    <property type="entry name" value="RESPONSE_REGULATORY"/>
    <property type="match status" value="1"/>
</dbReference>
<sequence length="224" mass="25582">MKILVVDDDAYIRQLVSIHLEREGYSTLQAGSGHEALDLLEGQHADLAIVDVMMPGMNGFELTRLLTQDMSIPVILLTAKGQLEDKEEGFLSGTEDYIVKPFEPKELLFRVAVVLRRHERSIQSTLQAGNVYMDRRHYEVTVNDETLILPLKEFELLSLLISRASRITTRSALIEQAWGFDYEGNELTLNTHINRIRDRLKRSHANVEIHTIRGIGYKLEVLEV</sequence>
<dbReference type="CDD" id="cd00383">
    <property type="entry name" value="trans_reg_C"/>
    <property type="match status" value="1"/>
</dbReference>
<feature type="DNA-binding region" description="OmpR/PhoB-type" evidence="13">
    <location>
        <begin position="123"/>
        <end position="221"/>
    </location>
</feature>
<dbReference type="Pfam" id="PF00486">
    <property type="entry name" value="Trans_reg_C"/>
    <property type="match status" value="1"/>
</dbReference>
<evidence type="ECO:0000259" key="15">
    <source>
        <dbReference type="PROSITE" id="PS51755"/>
    </source>
</evidence>
<dbReference type="Gene3D" id="1.10.10.10">
    <property type="entry name" value="Winged helix-like DNA-binding domain superfamily/Winged helix DNA-binding domain"/>
    <property type="match status" value="1"/>
</dbReference>
<reference evidence="16 17" key="1">
    <citation type="submission" date="2020-04" db="EMBL/GenBank/DDBJ databases">
        <title>Paenibacillus algicola sp. nov., a novel marine bacterium producing alginate lyase.</title>
        <authorList>
            <person name="Huang H."/>
        </authorList>
    </citation>
    <scope>NUCLEOTIDE SEQUENCE [LARGE SCALE GENOMIC DNA]</scope>
    <source>
        <strain evidence="16 17">L7-75</strain>
    </source>
</reference>
<dbReference type="InterPro" id="IPR001789">
    <property type="entry name" value="Sig_transdc_resp-reg_receiver"/>
</dbReference>
<dbReference type="SMART" id="SM00862">
    <property type="entry name" value="Trans_reg_C"/>
    <property type="match status" value="1"/>
</dbReference>
<dbReference type="EMBL" id="JABBPN010000002">
    <property type="protein sequence ID" value="NMO94636.1"/>
    <property type="molecule type" value="Genomic_DNA"/>
</dbReference>
<dbReference type="Proteomes" id="UP000565468">
    <property type="component" value="Unassembled WGS sequence"/>
</dbReference>
<evidence type="ECO:0000256" key="2">
    <source>
        <dbReference type="ARBA" id="ARBA00022490"/>
    </source>
</evidence>
<evidence type="ECO:0000256" key="13">
    <source>
        <dbReference type="PROSITE-ProRule" id="PRU01091"/>
    </source>
</evidence>
<evidence type="ECO:0000256" key="12">
    <source>
        <dbReference type="PROSITE-ProRule" id="PRU00169"/>
    </source>
</evidence>
<evidence type="ECO:0000313" key="17">
    <source>
        <dbReference type="Proteomes" id="UP000565468"/>
    </source>
</evidence>